<reference evidence="6" key="1">
    <citation type="journal article" date="2019" name="Int. J. Syst. Evol. Microbiol.">
        <title>The Global Catalogue of Microorganisms (GCM) 10K type strain sequencing project: providing services to taxonomists for standard genome sequencing and annotation.</title>
        <authorList>
            <consortium name="The Broad Institute Genomics Platform"/>
            <consortium name="The Broad Institute Genome Sequencing Center for Infectious Disease"/>
            <person name="Wu L."/>
            <person name="Ma J."/>
        </authorList>
    </citation>
    <scope>NUCLEOTIDE SEQUENCE [LARGE SCALE GENOMIC DNA]</scope>
    <source>
        <strain evidence="6">CCUG 53270</strain>
    </source>
</reference>
<evidence type="ECO:0000313" key="5">
    <source>
        <dbReference type="EMBL" id="MFD1219881.1"/>
    </source>
</evidence>
<protein>
    <submittedName>
        <fullName evidence="5">Glycosyltransferase family 61 protein</fullName>
    </submittedName>
</protein>
<feature type="domain" description="Glycosyltransferase 61 catalytic" evidence="4">
    <location>
        <begin position="125"/>
        <end position="298"/>
    </location>
</feature>
<dbReference type="EMBL" id="JBHTLU010000012">
    <property type="protein sequence ID" value="MFD1219881.1"/>
    <property type="molecule type" value="Genomic_DNA"/>
</dbReference>
<dbReference type="InterPro" id="IPR007657">
    <property type="entry name" value="Glycosyltransferase_61"/>
</dbReference>
<dbReference type="Pfam" id="PF04577">
    <property type="entry name" value="Glyco_transf_61"/>
    <property type="match status" value="1"/>
</dbReference>
<keyword evidence="2" id="KW-0808">Transferase</keyword>
<gene>
    <name evidence="5" type="ORF">ACFQ4B_07110</name>
</gene>
<name>A0ABW3UJA1_9BACL</name>
<evidence type="ECO:0000256" key="2">
    <source>
        <dbReference type="ARBA" id="ARBA00022679"/>
    </source>
</evidence>
<evidence type="ECO:0000259" key="4">
    <source>
        <dbReference type="Pfam" id="PF04577"/>
    </source>
</evidence>
<sequence>MNEFPNTFCEHTKDWFIENQLQHLYKVIYPGESVHFQSPKGLDPPRWGTELFFKEAFVAQIPKGRVVTSNCYAVTPDNLRMRDTELDYPFDFTSLPQVEYTAETIASLIFGYNLPEINFFTHGIYGHWFFDILPRIHLLEQSGILIDKYLIGKLHHPFQYESLKILGFPMDKLIQVEKRDFHLQADNLIVPAVPFMLGGTPSWAFRYIRQQFKEHTPVEKMPGFEKIYITRRDAKYRFVANEDEVMGFLSTKGFKQIVLTPMSTREKISLFSSAQVIVSPFGSGNANIVFCNPGTKLIELSLQQVVDPYFWILSNHGKLEYYELICDIEQPPKPTAAGDNIIVDIEKLKQVLELAGI</sequence>
<dbReference type="Proteomes" id="UP001597180">
    <property type="component" value="Unassembled WGS sequence"/>
</dbReference>
<proteinExistence type="predicted"/>
<organism evidence="5 6">
    <name type="scientific">Paenibacillus vulneris</name>
    <dbReference type="NCBI Taxonomy" id="1133364"/>
    <lineage>
        <taxon>Bacteria</taxon>
        <taxon>Bacillati</taxon>
        <taxon>Bacillota</taxon>
        <taxon>Bacilli</taxon>
        <taxon>Bacillales</taxon>
        <taxon>Paenibacillaceae</taxon>
        <taxon>Paenibacillus</taxon>
    </lineage>
</organism>
<keyword evidence="1" id="KW-0328">Glycosyltransferase</keyword>
<comment type="caution">
    <text evidence="5">The sequence shown here is derived from an EMBL/GenBank/DDBJ whole genome shotgun (WGS) entry which is preliminary data.</text>
</comment>
<evidence type="ECO:0000256" key="3">
    <source>
        <dbReference type="ARBA" id="ARBA00023180"/>
    </source>
</evidence>
<keyword evidence="3" id="KW-0325">Glycoprotein</keyword>
<dbReference type="PANTHER" id="PTHR20961">
    <property type="entry name" value="GLYCOSYLTRANSFERASE"/>
    <property type="match status" value="1"/>
</dbReference>
<accession>A0ABW3UJA1</accession>
<evidence type="ECO:0000256" key="1">
    <source>
        <dbReference type="ARBA" id="ARBA00022676"/>
    </source>
</evidence>
<evidence type="ECO:0000313" key="6">
    <source>
        <dbReference type="Proteomes" id="UP001597180"/>
    </source>
</evidence>
<dbReference type="InterPro" id="IPR049625">
    <property type="entry name" value="Glyco_transf_61_cat"/>
</dbReference>
<keyword evidence="6" id="KW-1185">Reference proteome</keyword>
<dbReference type="RefSeq" id="WP_345594466.1">
    <property type="nucleotide sequence ID" value="NZ_BAABJG010000055.1"/>
</dbReference>